<feature type="region of interest" description="Disordered" evidence="4">
    <location>
        <begin position="592"/>
        <end position="635"/>
    </location>
</feature>
<feature type="compositionally biased region" description="Polar residues" evidence="4">
    <location>
        <begin position="617"/>
        <end position="627"/>
    </location>
</feature>
<evidence type="ECO:0000259" key="5">
    <source>
        <dbReference type="PROSITE" id="PS50600"/>
    </source>
</evidence>
<dbReference type="AlphaFoldDB" id="A0AA38WMD7"/>
<dbReference type="Proteomes" id="UP001172457">
    <property type="component" value="Chromosome 4"/>
</dbReference>
<feature type="compositionally biased region" description="Basic and acidic residues" evidence="4">
    <location>
        <begin position="721"/>
        <end position="734"/>
    </location>
</feature>
<evidence type="ECO:0000256" key="1">
    <source>
        <dbReference type="ARBA" id="ARBA00005234"/>
    </source>
</evidence>
<dbReference type="GO" id="GO:0006508">
    <property type="term" value="P:proteolysis"/>
    <property type="evidence" value="ECO:0007669"/>
    <property type="project" value="UniProtKB-KW"/>
</dbReference>
<protein>
    <recommendedName>
        <fullName evidence="5">Ubiquitin-like protease family profile domain-containing protein</fullName>
    </recommendedName>
</protein>
<feature type="region of interest" description="Disordered" evidence="4">
    <location>
        <begin position="85"/>
        <end position="195"/>
    </location>
</feature>
<comment type="caution">
    <text evidence="6">The sequence shown here is derived from an EMBL/GenBank/DDBJ whole genome shotgun (WGS) entry which is preliminary data.</text>
</comment>
<feature type="compositionally biased region" description="Polar residues" evidence="4">
    <location>
        <begin position="101"/>
        <end position="115"/>
    </location>
</feature>
<gene>
    <name evidence="6" type="ORF">OSB04_017836</name>
</gene>
<feature type="compositionally biased region" description="Acidic residues" evidence="4">
    <location>
        <begin position="520"/>
        <end position="531"/>
    </location>
</feature>
<accession>A0AA38WMD7</accession>
<evidence type="ECO:0000313" key="6">
    <source>
        <dbReference type="EMBL" id="KAJ9553791.1"/>
    </source>
</evidence>
<dbReference type="Pfam" id="PF02902">
    <property type="entry name" value="Peptidase_C48"/>
    <property type="match status" value="1"/>
</dbReference>
<organism evidence="6 7">
    <name type="scientific">Centaurea solstitialis</name>
    <name type="common">yellow star-thistle</name>
    <dbReference type="NCBI Taxonomy" id="347529"/>
    <lineage>
        <taxon>Eukaryota</taxon>
        <taxon>Viridiplantae</taxon>
        <taxon>Streptophyta</taxon>
        <taxon>Embryophyta</taxon>
        <taxon>Tracheophyta</taxon>
        <taxon>Spermatophyta</taxon>
        <taxon>Magnoliopsida</taxon>
        <taxon>eudicotyledons</taxon>
        <taxon>Gunneridae</taxon>
        <taxon>Pentapetalae</taxon>
        <taxon>asterids</taxon>
        <taxon>campanulids</taxon>
        <taxon>Asterales</taxon>
        <taxon>Asteraceae</taxon>
        <taxon>Carduoideae</taxon>
        <taxon>Cardueae</taxon>
        <taxon>Centaureinae</taxon>
        <taxon>Centaurea</taxon>
    </lineage>
</organism>
<feature type="compositionally biased region" description="Basic and acidic residues" evidence="4">
    <location>
        <begin position="129"/>
        <end position="140"/>
    </location>
</feature>
<dbReference type="InterPro" id="IPR003653">
    <property type="entry name" value="Peptidase_C48_C"/>
</dbReference>
<feature type="compositionally biased region" description="Acidic residues" evidence="4">
    <location>
        <begin position="148"/>
        <end position="157"/>
    </location>
</feature>
<feature type="region of interest" description="Disordered" evidence="4">
    <location>
        <begin position="498"/>
        <end position="531"/>
    </location>
</feature>
<dbReference type="SUPFAM" id="SSF54001">
    <property type="entry name" value="Cysteine proteinases"/>
    <property type="match status" value="1"/>
</dbReference>
<sequence>MNRGRRSSNRLKARFTESADDTFKSRFTNSADDPLCVDMDSEDEVVCEDVAFEKKRKRGEGSVKPRSLNKFFEEKVKGILRRLNRNIPSKKSVISDPIGSPKSTPSRVTKSSQKKVTFKEPKVVNAEANKPKPKESDFSKPHKVYTVGDEDDDDDFVEPVFVRQGRSSSPLKRAKGKAGRKQKDKEHIRKPQRQVNGIRTRTSPKTLCALMNKLTLEQATAVDEMGFGSLLDMSVDGVPEKLGYFVVDHLDTSSMELRFGGKTVKITPETVAEILGLPNVGIDLSTQTNANSNKEVFKAWRKKYEGVKIRPTDLVEDIKTSGVADDNFRINFMLLFVSVMGECSPQGCCWMSILHKFSSIDMISKVNWAKYIFDCLRRSKNTWRPDSYDCYYTGPLTFLTLLYVTRTVPLEVTVDQNAPPLCAWTMKLLRARQNANGGLDAAPLRVQPEWQIIPAEIVENVSPINLKTHDADMGITECHPEATVFTDTDVNFDDATVSEDNVDNKEYDDEHNEPESGGKEEEEDEESDSDDFEMDMDELLKEYMIMIENKFAIIHETRWDLEELIELAQQFFPYELVFKNYDRAKRSLFRDCETDDESEDSDEEGGESDDDDDTKHSGNSTFVTPQKSCDDKLDSNEQLSPLSPIWLTQTTYNILDASLQQKTGVTPMVVDDKKEADQVNDHNGTDVHNAGDNDVDVRPSYNIGFSPIRSCSLPKPAAESEMPKEEKYKVETSRRRTTKVGKQLRSPFIRRQVLVGVAVKPREFRVHDLCLANFGGADDVMYKSVSGMKMIRTTMETLAADEHIYTNVIDGWVDVLNMEEQYRSPESPHRLFFTPSVLVGGVLLRHTYGFSQRYEMFRSNLLSEAKNSDDIFNIRSFDMVFFPILQGVHYFCVVFNFKKNTIDILDNIERHVNVDAYDNAITDLKNLFVHHLEQVQHPSAEMLKQVEVRLLEMKWRTKENYIDCGVFLMRHMETYMGGGLRGWFTGLTTESETQKKQLQMLRIKYTGKILLGEYNLNKDDIVEQMDALNKLGDEGKAKKLDEASKTRKERLLKY</sequence>
<keyword evidence="7" id="KW-1185">Reference proteome</keyword>
<dbReference type="Gene3D" id="3.40.395.10">
    <property type="entry name" value="Adenoviral Proteinase, Chain A"/>
    <property type="match status" value="1"/>
</dbReference>
<feature type="compositionally biased region" description="Acidic residues" evidence="4">
    <location>
        <begin position="593"/>
        <end position="612"/>
    </location>
</feature>
<dbReference type="GO" id="GO:0008234">
    <property type="term" value="F:cysteine-type peptidase activity"/>
    <property type="evidence" value="ECO:0007669"/>
    <property type="project" value="InterPro"/>
</dbReference>
<evidence type="ECO:0000256" key="2">
    <source>
        <dbReference type="ARBA" id="ARBA00022670"/>
    </source>
</evidence>
<dbReference type="PROSITE" id="PS50600">
    <property type="entry name" value="ULP_PROTEASE"/>
    <property type="match status" value="1"/>
</dbReference>
<reference evidence="6" key="1">
    <citation type="submission" date="2023-03" db="EMBL/GenBank/DDBJ databases">
        <title>Chromosome-scale reference genome and RAD-based genetic map of yellow starthistle (Centaurea solstitialis) reveal putative structural variation and QTLs associated with invader traits.</title>
        <authorList>
            <person name="Reatini B."/>
            <person name="Cang F.A."/>
            <person name="Jiang Q."/>
            <person name="Mckibben M.T.W."/>
            <person name="Barker M.S."/>
            <person name="Rieseberg L.H."/>
            <person name="Dlugosch K.M."/>
        </authorList>
    </citation>
    <scope>NUCLEOTIDE SEQUENCE</scope>
    <source>
        <strain evidence="6">CAN-66</strain>
        <tissue evidence="6">Leaf</tissue>
    </source>
</reference>
<feature type="compositionally biased region" description="Acidic residues" evidence="4">
    <location>
        <begin position="498"/>
        <end position="512"/>
    </location>
</feature>
<feature type="domain" description="Ubiquitin-like protease family profile" evidence="5">
    <location>
        <begin position="788"/>
        <end position="975"/>
    </location>
</feature>
<dbReference type="PANTHER" id="PTHR34835">
    <property type="entry name" value="OS07G0283600 PROTEIN-RELATED"/>
    <property type="match status" value="1"/>
</dbReference>
<dbReference type="EMBL" id="JARYMX010000004">
    <property type="protein sequence ID" value="KAJ9553791.1"/>
    <property type="molecule type" value="Genomic_DNA"/>
</dbReference>
<keyword evidence="3" id="KW-0378">Hydrolase</keyword>
<dbReference type="PANTHER" id="PTHR34835:SF90">
    <property type="entry name" value="AMINOTRANSFERASE-LIKE PLANT MOBILE DOMAIN-CONTAINING PROTEIN"/>
    <property type="match status" value="1"/>
</dbReference>
<evidence type="ECO:0000313" key="7">
    <source>
        <dbReference type="Proteomes" id="UP001172457"/>
    </source>
</evidence>
<keyword evidence="2" id="KW-0645">Protease</keyword>
<feature type="region of interest" description="Disordered" evidence="4">
    <location>
        <begin position="712"/>
        <end position="742"/>
    </location>
</feature>
<proteinExistence type="inferred from homology"/>
<evidence type="ECO:0000256" key="4">
    <source>
        <dbReference type="SAM" id="MobiDB-lite"/>
    </source>
</evidence>
<name>A0AA38WMD7_9ASTR</name>
<dbReference type="InterPro" id="IPR038765">
    <property type="entry name" value="Papain-like_cys_pep_sf"/>
</dbReference>
<evidence type="ECO:0000256" key="3">
    <source>
        <dbReference type="ARBA" id="ARBA00022801"/>
    </source>
</evidence>
<comment type="similarity">
    <text evidence="1">Belongs to the peptidase C48 family.</text>
</comment>